<accession>A0A8J9WDP9</accession>
<dbReference type="AlphaFoldDB" id="A0A8J9WDP9"/>
<evidence type="ECO:0000313" key="3">
    <source>
        <dbReference type="Proteomes" id="UP000838412"/>
    </source>
</evidence>
<dbReference type="OrthoDB" id="10053599at2759"/>
<feature type="compositionally biased region" description="Basic residues" evidence="1">
    <location>
        <begin position="27"/>
        <end position="48"/>
    </location>
</feature>
<organism evidence="2 3">
    <name type="scientific">Branchiostoma lanceolatum</name>
    <name type="common">Common lancelet</name>
    <name type="synonym">Amphioxus lanceolatum</name>
    <dbReference type="NCBI Taxonomy" id="7740"/>
    <lineage>
        <taxon>Eukaryota</taxon>
        <taxon>Metazoa</taxon>
        <taxon>Chordata</taxon>
        <taxon>Cephalochordata</taxon>
        <taxon>Leptocardii</taxon>
        <taxon>Amphioxiformes</taxon>
        <taxon>Branchiostomatidae</taxon>
        <taxon>Branchiostoma</taxon>
    </lineage>
</organism>
<dbReference type="Proteomes" id="UP000838412">
    <property type="component" value="Chromosome 1"/>
</dbReference>
<sequence>MATSLTSRGLGAWRWNKKSSDPVCHSRNPRRPNRHERTNQKKKKTTKKKILYPPHQVISGSNMKTAVVLAVVCVVAMMQLSARGASADVPFRNLEERAGSLANFFRSGNQPALRFGRGGVGNMPAFRFGRRSYDGIGDDDNLE</sequence>
<keyword evidence="3" id="KW-1185">Reference proteome</keyword>
<gene>
    <name evidence="2" type="primary">Hypp517</name>
    <name evidence="2" type="ORF">BLAG_LOCUS1796</name>
</gene>
<name>A0A8J9WDP9_BRALA</name>
<feature type="region of interest" description="Disordered" evidence="1">
    <location>
        <begin position="16"/>
        <end position="48"/>
    </location>
</feature>
<dbReference type="EMBL" id="OV696686">
    <property type="protein sequence ID" value="CAH1232844.1"/>
    <property type="molecule type" value="Genomic_DNA"/>
</dbReference>
<reference evidence="2" key="1">
    <citation type="submission" date="2022-01" db="EMBL/GenBank/DDBJ databases">
        <authorList>
            <person name="Braso-Vives M."/>
        </authorList>
    </citation>
    <scope>NUCLEOTIDE SEQUENCE</scope>
</reference>
<protein>
    <submittedName>
        <fullName evidence="2">Hypp517 protein</fullName>
    </submittedName>
</protein>
<evidence type="ECO:0000313" key="2">
    <source>
        <dbReference type="EMBL" id="CAH1232844.1"/>
    </source>
</evidence>
<proteinExistence type="predicted"/>
<evidence type="ECO:0000256" key="1">
    <source>
        <dbReference type="SAM" id="MobiDB-lite"/>
    </source>
</evidence>